<accession>A0AAU7CUU3</accession>
<dbReference type="EMBL" id="CP155448">
    <property type="protein sequence ID" value="XBH08461.1"/>
    <property type="molecule type" value="Genomic_DNA"/>
</dbReference>
<dbReference type="GO" id="GO:0016757">
    <property type="term" value="F:glycosyltransferase activity"/>
    <property type="evidence" value="ECO:0007669"/>
    <property type="project" value="UniProtKB-KW"/>
</dbReference>
<dbReference type="RefSeq" id="WP_406701332.1">
    <property type="nucleotide sequence ID" value="NZ_CP155448.1"/>
</dbReference>
<geneLocation type="plasmid" evidence="1">
    <name>pSnCh</name>
</geneLocation>
<protein>
    <submittedName>
        <fullName evidence="1">Glycosyltransferase family 4 protein</fullName>
        <ecNumber evidence="1">2.4.-.-</ecNumber>
    </submittedName>
</protein>
<proteinExistence type="predicted"/>
<reference evidence="1" key="1">
    <citation type="submission" date="2024-05" db="EMBL/GenBank/DDBJ databases">
        <title>Planctomycetes of the genus Singulisphaera possess chitinolytic capabilities.</title>
        <authorList>
            <person name="Ivanova A."/>
        </authorList>
    </citation>
    <scope>NUCLEOTIDE SEQUENCE</scope>
    <source>
        <strain evidence="1">Ch08T</strain>
        <plasmid evidence="1">pSnCh</plasmid>
    </source>
</reference>
<sequence>MTTDRWHLITGEYPPKPGGVGDYTALLAAELAEVGSDVHVWTLKDQEVAAVAGVTVHRPLEGWSRLALARLDEELDAFASPRRLLVQYAPNVWGYKGMNIEFCRWLRRRRAKGDDVRVMFHEVWYPFQFRDKPTRWLLALVHRLMTRTLMDACSSAYVSIPAWEPLLRASESGARKPITWLPVPSTIAPIDDSSAVTEIRRRFASGGQTILGSFGTFGGLIGSMLLEILPRLLDRREDRVGLLFGRGSDRFVASLVAARPELAGRLIAAGTLSRAEVSIYLQACDLLVQPYPDGLSSRRTSLMAGLAHGVATVSNLGVLSEPVWGQSNGGVALASGADPVAVARTAESVLACPVRRAELGAAGRALYRREFAVDRTVEVLRGTPAD</sequence>
<keyword evidence="1" id="KW-0808">Transferase</keyword>
<dbReference type="SUPFAM" id="SSF53756">
    <property type="entry name" value="UDP-Glycosyltransferase/glycogen phosphorylase"/>
    <property type="match status" value="1"/>
</dbReference>
<dbReference type="AlphaFoldDB" id="A0AAU7CUU3"/>
<keyword evidence="1" id="KW-0328">Glycosyltransferase</keyword>
<organism evidence="1">
    <name type="scientific">Singulisphaera sp. Ch08</name>
    <dbReference type="NCBI Taxonomy" id="3120278"/>
    <lineage>
        <taxon>Bacteria</taxon>
        <taxon>Pseudomonadati</taxon>
        <taxon>Planctomycetota</taxon>
        <taxon>Planctomycetia</taxon>
        <taxon>Isosphaerales</taxon>
        <taxon>Isosphaeraceae</taxon>
        <taxon>Singulisphaera</taxon>
    </lineage>
</organism>
<gene>
    <name evidence="1" type="ORF">V5E97_40040</name>
</gene>
<name>A0AAU7CUU3_9BACT</name>
<keyword evidence="1" id="KW-0614">Plasmid</keyword>
<dbReference type="EC" id="2.4.-.-" evidence="1"/>
<dbReference type="CDD" id="cd03801">
    <property type="entry name" value="GT4_PimA-like"/>
    <property type="match status" value="1"/>
</dbReference>
<dbReference type="Gene3D" id="3.40.50.2000">
    <property type="entry name" value="Glycogen Phosphorylase B"/>
    <property type="match status" value="2"/>
</dbReference>
<evidence type="ECO:0000313" key="1">
    <source>
        <dbReference type="EMBL" id="XBH08461.1"/>
    </source>
</evidence>